<dbReference type="eggNOG" id="KOG2567">
    <property type="taxonomic scope" value="Eukaryota"/>
</dbReference>
<dbReference type="RefSeq" id="XP_008863099.1">
    <property type="nucleotide sequence ID" value="XM_008864877.1"/>
</dbReference>
<protein>
    <recommendedName>
        <fullName evidence="2">Thioredoxin-like fold domain-containing protein</fullName>
    </recommendedName>
</protein>
<evidence type="ECO:0000313" key="3">
    <source>
        <dbReference type="EMBL" id="ETW09294.1"/>
    </source>
</evidence>
<dbReference type="EMBL" id="KI913953">
    <property type="protein sequence ID" value="ETW09294.1"/>
    <property type="molecule type" value="Genomic_DNA"/>
</dbReference>
<gene>
    <name evidence="3" type="ORF">H310_01686</name>
</gene>
<dbReference type="OrthoDB" id="37297at2759"/>
<dbReference type="SUPFAM" id="SSF52833">
    <property type="entry name" value="Thioredoxin-like"/>
    <property type="match status" value="1"/>
</dbReference>
<keyword evidence="1" id="KW-0732">Signal</keyword>
<dbReference type="PANTHER" id="PTHR33875:SF2">
    <property type="entry name" value="ACR183CP"/>
    <property type="match status" value="1"/>
</dbReference>
<evidence type="ECO:0000256" key="1">
    <source>
        <dbReference type="SAM" id="SignalP"/>
    </source>
</evidence>
<organism evidence="3">
    <name type="scientific">Aphanomyces invadans</name>
    <dbReference type="NCBI Taxonomy" id="157072"/>
    <lineage>
        <taxon>Eukaryota</taxon>
        <taxon>Sar</taxon>
        <taxon>Stramenopiles</taxon>
        <taxon>Oomycota</taxon>
        <taxon>Saprolegniomycetes</taxon>
        <taxon>Saprolegniales</taxon>
        <taxon>Verrucalvaceae</taxon>
        <taxon>Aphanomyces</taxon>
    </lineage>
</organism>
<dbReference type="STRING" id="157072.A0A024USG0"/>
<sequence length="273" mass="30094">MQLLLPIATTLAALACVHGRVPIPTAPLGFTYGQGSANATVQLDAFVDLLCPDSKAAYPALKQLAETLPNQFLLRFHQFPLPYHHQGFPIAQATHTITHALGRDTFVKWLETVYDVQDEYWNKQTEDMGQKQVTAKIEALAKSTFPSLTDAQWKDGMTGHGGTKRDLDTRTEWKHACTRGISGTPQFLLNDVPINVDTTWTYDDWMGFLEPLLDVQNEATLKVGSNIPPTVEEETTASLNRNSKLPRSSDAASMKWNVAGYVGASLGLGFALY</sequence>
<dbReference type="InterPro" id="IPR012336">
    <property type="entry name" value="Thioredoxin-like_fold"/>
</dbReference>
<proteinExistence type="predicted"/>
<accession>A0A024USG0</accession>
<dbReference type="GeneID" id="20078736"/>
<dbReference type="Pfam" id="PF13462">
    <property type="entry name" value="Thioredoxin_4"/>
    <property type="match status" value="1"/>
</dbReference>
<dbReference type="PANTHER" id="PTHR33875">
    <property type="entry name" value="OS09G0542200 PROTEIN"/>
    <property type="match status" value="1"/>
</dbReference>
<feature type="domain" description="Thioredoxin-like fold" evidence="2">
    <location>
        <begin position="34"/>
        <end position="209"/>
    </location>
</feature>
<dbReference type="AlphaFoldDB" id="A0A024USG0"/>
<evidence type="ECO:0000259" key="2">
    <source>
        <dbReference type="Pfam" id="PF13462"/>
    </source>
</evidence>
<dbReference type="VEuPathDB" id="FungiDB:H310_01686"/>
<dbReference type="Gene3D" id="3.40.30.10">
    <property type="entry name" value="Glutaredoxin"/>
    <property type="match status" value="1"/>
</dbReference>
<dbReference type="CDD" id="cd02972">
    <property type="entry name" value="DsbA_family"/>
    <property type="match status" value="1"/>
</dbReference>
<feature type="signal peptide" evidence="1">
    <location>
        <begin position="1"/>
        <end position="19"/>
    </location>
</feature>
<dbReference type="InterPro" id="IPR036249">
    <property type="entry name" value="Thioredoxin-like_sf"/>
</dbReference>
<feature type="chain" id="PRO_5001535298" description="Thioredoxin-like fold domain-containing protein" evidence="1">
    <location>
        <begin position="20"/>
        <end position="273"/>
    </location>
</feature>
<reference evidence="3" key="1">
    <citation type="submission" date="2013-12" db="EMBL/GenBank/DDBJ databases">
        <title>The Genome Sequence of Aphanomyces invadans NJM9701.</title>
        <authorList>
            <consortium name="The Broad Institute Genomics Platform"/>
            <person name="Russ C."/>
            <person name="Tyler B."/>
            <person name="van West P."/>
            <person name="Dieguez-Uribeondo J."/>
            <person name="Young S.K."/>
            <person name="Zeng Q."/>
            <person name="Gargeya S."/>
            <person name="Fitzgerald M."/>
            <person name="Abouelleil A."/>
            <person name="Alvarado L."/>
            <person name="Chapman S.B."/>
            <person name="Gainer-Dewar J."/>
            <person name="Goldberg J."/>
            <person name="Griggs A."/>
            <person name="Gujja S."/>
            <person name="Hansen M."/>
            <person name="Howarth C."/>
            <person name="Imamovic A."/>
            <person name="Ireland A."/>
            <person name="Larimer J."/>
            <person name="McCowan C."/>
            <person name="Murphy C."/>
            <person name="Pearson M."/>
            <person name="Poon T.W."/>
            <person name="Priest M."/>
            <person name="Roberts A."/>
            <person name="Saif S."/>
            <person name="Shea T."/>
            <person name="Sykes S."/>
            <person name="Wortman J."/>
            <person name="Nusbaum C."/>
            <person name="Birren B."/>
        </authorList>
    </citation>
    <scope>NUCLEOTIDE SEQUENCE [LARGE SCALE GENOMIC DNA]</scope>
    <source>
        <strain evidence="3">NJM9701</strain>
    </source>
</reference>
<name>A0A024USG0_9STRA</name>